<reference evidence="1 2" key="2">
    <citation type="submission" date="2018-08" db="EMBL/GenBank/DDBJ databases">
        <authorList>
            <person name="Laetsch R D."/>
            <person name="Stevens L."/>
            <person name="Kumar S."/>
            <person name="Blaxter L. M."/>
        </authorList>
    </citation>
    <scope>NUCLEOTIDE SEQUENCE [LARGE SCALE GENOMIC DNA]</scope>
</reference>
<evidence type="ECO:0000313" key="2">
    <source>
        <dbReference type="Proteomes" id="UP000271087"/>
    </source>
</evidence>
<organism evidence="3">
    <name type="scientific">Onchocerca ochengi</name>
    <name type="common">Filarial nematode worm</name>
    <dbReference type="NCBI Taxonomy" id="42157"/>
    <lineage>
        <taxon>Eukaryota</taxon>
        <taxon>Metazoa</taxon>
        <taxon>Ecdysozoa</taxon>
        <taxon>Nematoda</taxon>
        <taxon>Chromadorea</taxon>
        <taxon>Rhabditida</taxon>
        <taxon>Spirurina</taxon>
        <taxon>Spiruromorpha</taxon>
        <taxon>Filarioidea</taxon>
        <taxon>Onchocercidae</taxon>
        <taxon>Onchocerca</taxon>
    </lineage>
</organism>
<dbReference type="AlphaFoldDB" id="A0A182ESP1"/>
<dbReference type="STRING" id="42157.A0A182ESP1"/>
<evidence type="ECO:0000313" key="1">
    <source>
        <dbReference type="EMBL" id="VDM95141.1"/>
    </source>
</evidence>
<keyword evidence="2" id="KW-1185">Reference proteome</keyword>
<name>A0A182ESP1_ONCOC</name>
<reference evidence="3" key="1">
    <citation type="submission" date="2016-06" db="UniProtKB">
        <authorList>
            <consortium name="WormBaseParasite"/>
        </authorList>
    </citation>
    <scope>IDENTIFICATION</scope>
</reference>
<protein>
    <submittedName>
        <fullName evidence="3">Mub_B2 domain-containing protein</fullName>
    </submittedName>
</protein>
<gene>
    <name evidence="1" type="ORF">NOO_LOCUS11161</name>
</gene>
<sequence>MPGSVVSSARKKRGSWLTAKIDDKINEGMIRSGIREKVINFENINVETYPSIQFTSTDHYPQLSAKEISPGPPAAMPVMDYSDEQKQIPDITDQSHGTSFDYTNFATTETIGNDEINYGAQVEYTYGTESKTTTTGTTVTATTSVVLPYTVQVVD</sequence>
<accession>A0A182ESP1</accession>
<dbReference type="Proteomes" id="UP000271087">
    <property type="component" value="Unassembled WGS sequence"/>
</dbReference>
<dbReference type="OrthoDB" id="10580075at2759"/>
<dbReference type="WBParaSite" id="nOo.2.0.1.t11161-RA">
    <property type="protein sequence ID" value="nOo.2.0.1.t11161-RA"/>
    <property type="gene ID" value="nOo.2.0.1.g11161"/>
</dbReference>
<dbReference type="EMBL" id="UYRW01007364">
    <property type="protein sequence ID" value="VDM95141.1"/>
    <property type="molecule type" value="Genomic_DNA"/>
</dbReference>
<proteinExistence type="predicted"/>
<evidence type="ECO:0000313" key="3">
    <source>
        <dbReference type="WBParaSite" id="nOo.2.0.1.t11161-RA"/>
    </source>
</evidence>